<comment type="similarity">
    <text evidence="4">Belongs to the cytochrome P450 family.</text>
</comment>
<keyword evidence="11" id="KW-0503">Monooxygenase</keyword>
<comment type="subcellular location">
    <subcellularLocation>
        <location evidence="2">Membrane</location>
    </subcellularLocation>
</comment>
<gene>
    <name evidence="15" type="ORF">R3P38DRAFT_463949</name>
</gene>
<evidence type="ECO:0000256" key="9">
    <source>
        <dbReference type="ARBA" id="ARBA00023002"/>
    </source>
</evidence>
<evidence type="ECO:0000256" key="6">
    <source>
        <dbReference type="ARBA" id="ARBA00022692"/>
    </source>
</evidence>
<accession>A0AAV9ZFM7</accession>
<dbReference type="AlphaFoldDB" id="A0AAV9ZFM7"/>
<evidence type="ECO:0000256" key="8">
    <source>
        <dbReference type="ARBA" id="ARBA00022989"/>
    </source>
</evidence>
<dbReference type="InterPro" id="IPR002403">
    <property type="entry name" value="Cyt_P450_E_grp-IV"/>
</dbReference>
<dbReference type="Proteomes" id="UP001362999">
    <property type="component" value="Unassembled WGS sequence"/>
</dbReference>
<evidence type="ECO:0000256" key="12">
    <source>
        <dbReference type="ARBA" id="ARBA00023136"/>
    </source>
</evidence>
<dbReference type="GO" id="GO:0016020">
    <property type="term" value="C:membrane"/>
    <property type="evidence" value="ECO:0007669"/>
    <property type="project" value="UniProtKB-SubCell"/>
</dbReference>
<name>A0AAV9ZFM7_9AGAR</name>
<evidence type="ECO:0000256" key="1">
    <source>
        <dbReference type="ARBA" id="ARBA00001971"/>
    </source>
</evidence>
<dbReference type="EMBL" id="JAWWNJ010000155">
    <property type="protein sequence ID" value="KAK6980906.1"/>
    <property type="molecule type" value="Genomic_DNA"/>
</dbReference>
<keyword evidence="12 14" id="KW-0472">Membrane</keyword>
<evidence type="ECO:0000256" key="14">
    <source>
        <dbReference type="SAM" id="Phobius"/>
    </source>
</evidence>
<evidence type="ECO:0000256" key="11">
    <source>
        <dbReference type="ARBA" id="ARBA00023033"/>
    </source>
</evidence>
<feature type="binding site" description="axial binding residue" evidence="13">
    <location>
        <position position="463"/>
    </location>
    <ligand>
        <name>heme</name>
        <dbReference type="ChEBI" id="CHEBI:30413"/>
    </ligand>
    <ligandPart>
        <name>Fe</name>
        <dbReference type="ChEBI" id="CHEBI:18248"/>
    </ligandPart>
</feature>
<evidence type="ECO:0000256" key="4">
    <source>
        <dbReference type="ARBA" id="ARBA00010617"/>
    </source>
</evidence>
<comment type="caution">
    <text evidence="15">The sequence shown here is derived from an EMBL/GenBank/DDBJ whole genome shotgun (WGS) entry which is preliminary data.</text>
</comment>
<evidence type="ECO:0000313" key="15">
    <source>
        <dbReference type="EMBL" id="KAK6980906.1"/>
    </source>
</evidence>
<reference evidence="15 16" key="1">
    <citation type="journal article" date="2024" name="J Genomics">
        <title>Draft genome sequencing and assembly of Favolaschia claudopus CIRM-BRFM 2984 isolated from oak limbs.</title>
        <authorList>
            <person name="Navarro D."/>
            <person name="Drula E."/>
            <person name="Chaduli D."/>
            <person name="Cazenave R."/>
            <person name="Ahrendt S."/>
            <person name="Wang J."/>
            <person name="Lipzen A."/>
            <person name="Daum C."/>
            <person name="Barry K."/>
            <person name="Grigoriev I.V."/>
            <person name="Favel A."/>
            <person name="Rosso M.N."/>
            <person name="Martin F."/>
        </authorList>
    </citation>
    <scope>NUCLEOTIDE SEQUENCE [LARGE SCALE GENOMIC DNA]</scope>
    <source>
        <strain evidence="15 16">CIRM-BRFM 2984</strain>
    </source>
</reference>
<protein>
    <submittedName>
        <fullName evidence="15">Cytochrome P450</fullName>
    </submittedName>
</protein>
<organism evidence="15 16">
    <name type="scientific">Favolaschia claudopus</name>
    <dbReference type="NCBI Taxonomy" id="2862362"/>
    <lineage>
        <taxon>Eukaryota</taxon>
        <taxon>Fungi</taxon>
        <taxon>Dikarya</taxon>
        <taxon>Basidiomycota</taxon>
        <taxon>Agaricomycotina</taxon>
        <taxon>Agaricomycetes</taxon>
        <taxon>Agaricomycetidae</taxon>
        <taxon>Agaricales</taxon>
        <taxon>Marasmiineae</taxon>
        <taxon>Mycenaceae</taxon>
        <taxon>Favolaschia</taxon>
    </lineage>
</organism>
<evidence type="ECO:0000313" key="16">
    <source>
        <dbReference type="Proteomes" id="UP001362999"/>
    </source>
</evidence>
<dbReference type="PANTHER" id="PTHR24305">
    <property type="entry name" value="CYTOCHROME P450"/>
    <property type="match status" value="1"/>
</dbReference>
<keyword evidence="5 13" id="KW-0349">Heme</keyword>
<dbReference type="InterPro" id="IPR050121">
    <property type="entry name" value="Cytochrome_P450_monoxygenase"/>
</dbReference>
<feature type="transmembrane region" description="Helical" evidence="14">
    <location>
        <begin position="6"/>
        <end position="23"/>
    </location>
</feature>
<evidence type="ECO:0000256" key="5">
    <source>
        <dbReference type="ARBA" id="ARBA00022617"/>
    </source>
</evidence>
<evidence type="ECO:0000256" key="13">
    <source>
        <dbReference type="PIRSR" id="PIRSR602403-1"/>
    </source>
</evidence>
<sequence length="521" mass="57576">MNDTRYVVAAATLAVAYFAIRAIRDRRTIQQIPGPPCSSWVFGHLRELFLAPTYGEYEFQWLRQYGAVYRIQGCFGADRLLISDPAALNFIATSGHFVFGPSYHNLLRLLYQPESVILTDDEEHKRMRAILNPGFSTGSVRNYISIFERAAQTLTEQLEERSGEVTNVAPLFGHATIGTTSEAILGHRVEELGAEFIVNNLEIISLAANQSATQILLDAVAACIPAVIRDAAIHLPVSPFTALKSSRILAERLGKKVVEEKLNAVRQGIEGSGGFYGELVEARQSKQANSLCEKEIIAQTSLMLIVGQETTAMTLAFGLAELAQNIEFQNQLRAEIYSHAGVQSAEDIAYDNMPLLNAFIKESLRMYPAQPIPERMATEDTVLPLAESIRTRDGEQINKLPIRKGQIMLFSIASYQRLGSRWGPDPNKFNPLRWLEDGGVQLKGEAIGPYGSLLSFLGGPRTCLGWRFAIVELQVFICELVGKFEFSLPPEGPARCRYGGTLMPVLPDGRKGALLSIKRVT</sequence>
<dbReference type="SUPFAM" id="SSF48264">
    <property type="entry name" value="Cytochrome P450"/>
    <property type="match status" value="1"/>
</dbReference>
<keyword evidence="10 13" id="KW-0408">Iron</keyword>
<keyword evidence="7 13" id="KW-0479">Metal-binding</keyword>
<dbReference type="PRINTS" id="PR00385">
    <property type="entry name" value="P450"/>
</dbReference>
<dbReference type="PANTHER" id="PTHR24305:SF166">
    <property type="entry name" value="CYTOCHROME P450 12A4, MITOCHONDRIAL-RELATED"/>
    <property type="match status" value="1"/>
</dbReference>
<dbReference type="GO" id="GO:0016705">
    <property type="term" value="F:oxidoreductase activity, acting on paired donors, with incorporation or reduction of molecular oxygen"/>
    <property type="evidence" value="ECO:0007669"/>
    <property type="project" value="InterPro"/>
</dbReference>
<dbReference type="GO" id="GO:0004497">
    <property type="term" value="F:monooxygenase activity"/>
    <property type="evidence" value="ECO:0007669"/>
    <property type="project" value="UniProtKB-KW"/>
</dbReference>
<dbReference type="GO" id="GO:0020037">
    <property type="term" value="F:heme binding"/>
    <property type="evidence" value="ECO:0007669"/>
    <property type="project" value="InterPro"/>
</dbReference>
<dbReference type="InterPro" id="IPR001128">
    <property type="entry name" value="Cyt_P450"/>
</dbReference>
<keyword evidence="9" id="KW-0560">Oxidoreductase</keyword>
<dbReference type="PRINTS" id="PR00465">
    <property type="entry name" value="EP450IV"/>
</dbReference>
<dbReference type="GO" id="GO:0005506">
    <property type="term" value="F:iron ion binding"/>
    <property type="evidence" value="ECO:0007669"/>
    <property type="project" value="InterPro"/>
</dbReference>
<keyword evidence="8 14" id="KW-1133">Transmembrane helix</keyword>
<dbReference type="InterPro" id="IPR036396">
    <property type="entry name" value="Cyt_P450_sf"/>
</dbReference>
<comment type="cofactor">
    <cofactor evidence="1 13">
        <name>heme</name>
        <dbReference type="ChEBI" id="CHEBI:30413"/>
    </cofactor>
</comment>
<comment type="pathway">
    <text evidence="3">Secondary metabolite biosynthesis; terpenoid biosynthesis.</text>
</comment>
<keyword evidence="16" id="KW-1185">Reference proteome</keyword>
<evidence type="ECO:0000256" key="7">
    <source>
        <dbReference type="ARBA" id="ARBA00022723"/>
    </source>
</evidence>
<dbReference type="Pfam" id="PF00067">
    <property type="entry name" value="p450"/>
    <property type="match status" value="1"/>
</dbReference>
<dbReference type="Gene3D" id="1.10.630.10">
    <property type="entry name" value="Cytochrome P450"/>
    <property type="match status" value="1"/>
</dbReference>
<proteinExistence type="inferred from homology"/>
<keyword evidence="6 14" id="KW-0812">Transmembrane</keyword>
<evidence type="ECO:0000256" key="10">
    <source>
        <dbReference type="ARBA" id="ARBA00023004"/>
    </source>
</evidence>
<evidence type="ECO:0000256" key="3">
    <source>
        <dbReference type="ARBA" id="ARBA00004721"/>
    </source>
</evidence>
<evidence type="ECO:0000256" key="2">
    <source>
        <dbReference type="ARBA" id="ARBA00004370"/>
    </source>
</evidence>